<feature type="domain" description="Bromo" evidence="12">
    <location>
        <begin position="1294"/>
        <end position="1338"/>
    </location>
</feature>
<feature type="compositionally biased region" description="Acidic residues" evidence="11">
    <location>
        <begin position="447"/>
        <end position="458"/>
    </location>
</feature>
<dbReference type="GO" id="GO:0042393">
    <property type="term" value="F:histone binding"/>
    <property type="evidence" value="ECO:0007669"/>
    <property type="project" value="UniProtKB-ARBA"/>
</dbReference>
<dbReference type="InterPro" id="IPR027417">
    <property type="entry name" value="P-loop_NTPase"/>
</dbReference>
<feature type="compositionally biased region" description="Acidic residues" evidence="11">
    <location>
        <begin position="276"/>
        <end position="298"/>
    </location>
</feature>
<feature type="compositionally biased region" description="Low complexity" evidence="11">
    <location>
        <begin position="99"/>
        <end position="112"/>
    </location>
</feature>
<keyword evidence="4" id="KW-0158">Chromosome</keyword>
<dbReference type="SMART" id="SM00382">
    <property type="entry name" value="AAA"/>
    <property type="match status" value="1"/>
</dbReference>
<dbReference type="Proteomes" id="UP001388673">
    <property type="component" value="Unassembled WGS sequence"/>
</dbReference>
<feature type="region of interest" description="Disordered" evidence="11">
    <location>
        <begin position="1"/>
        <end position="212"/>
    </location>
</feature>
<dbReference type="InterPro" id="IPR001487">
    <property type="entry name" value="Bromodomain"/>
</dbReference>
<dbReference type="PROSITE" id="PS00674">
    <property type="entry name" value="AAA"/>
    <property type="match status" value="1"/>
</dbReference>
<dbReference type="Gene3D" id="3.40.50.300">
    <property type="entry name" value="P-loop containing nucleotide triphosphate hydrolases"/>
    <property type="match status" value="2"/>
</dbReference>
<feature type="compositionally biased region" description="Low complexity" evidence="11">
    <location>
        <begin position="20"/>
        <end position="30"/>
    </location>
</feature>
<feature type="compositionally biased region" description="Acidic residues" evidence="11">
    <location>
        <begin position="423"/>
        <end position="434"/>
    </location>
</feature>
<evidence type="ECO:0000256" key="11">
    <source>
        <dbReference type="SAM" id="MobiDB-lite"/>
    </source>
</evidence>
<feature type="compositionally biased region" description="Polar residues" evidence="11">
    <location>
        <begin position="251"/>
        <end position="266"/>
    </location>
</feature>
<dbReference type="GO" id="GO:0005634">
    <property type="term" value="C:nucleus"/>
    <property type="evidence" value="ECO:0007669"/>
    <property type="project" value="UniProtKB-SubCell"/>
</dbReference>
<organism evidence="13 14">
    <name type="scientific">Kwoniella newhampshirensis</name>
    <dbReference type="NCBI Taxonomy" id="1651941"/>
    <lineage>
        <taxon>Eukaryota</taxon>
        <taxon>Fungi</taxon>
        <taxon>Dikarya</taxon>
        <taxon>Basidiomycota</taxon>
        <taxon>Agaricomycotina</taxon>
        <taxon>Tremellomycetes</taxon>
        <taxon>Tremellales</taxon>
        <taxon>Cryptococcaceae</taxon>
        <taxon>Kwoniella</taxon>
    </lineage>
</organism>
<feature type="compositionally biased region" description="Low complexity" evidence="11">
    <location>
        <begin position="473"/>
        <end position="483"/>
    </location>
</feature>
<reference evidence="13 14" key="1">
    <citation type="journal article" date="2024" name="bioRxiv">
        <title>Comparative genomics of Cryptococcus and Kwoniella reveals pathogenesis evolution and contrasting karyotype dynamics via intercentromeric recombination or chromosome fusion.</title>
        <authorList>
            <person name="Coelho M.A."/>
            <person name="David-Palma M."/>
            <person name="Shea T."/>
            <person name="Bowers K."/>
            <person name="McGinley-Smith S."/>
            <person name="Mohammad A.W."/>
            <person name="Gnirke A."/>
            <person name="Yurkov A.M."/>
            <person name="Nowrousian M."/>
            <person name="Sun S."/>
            <person name="Cuomo C.A."/>
            <person name="Heitman J."/>
        </authorList>
    </citation>
    <scope>NUCLEOTIDE SEQUENCE [LARGE SCALE GENOMIC DNA]</scope>
    <source>
        <strain evidence="13 14">CBS 13917</strain>
    </source>
</reference>
<dbReference type="GO" id="GO:0005524">
    <property type="term" value="F:ATP binding"/>
    <property type="evidence" value="ECO:0007669"/>
    <property type="project" value="UniProtKB-KW"/>
</dbReference>
<dbReference type="InterPro" id="IPR041569">
    <property type="entry name" value="AAA_lid_3"/>
</dbReference>
<evidence type="ECO:0000256" key="9">
    <source>
        <dbReference type="ARBA" id="ARBA00023242"/>
    </source>
</evidence>
<evidence type="ECO:0000256" key="6">
    <source>
        <dbReference type="ARBA" id="ARBA00022801"/>
    </source>
</evidence>
<evidence type="ECO:0000256" key="7">
    <source>
        <dbReference type="ARBA" id="ARBA00022840"/>
    </source>
</evidence>
<dbReference type="GO" id="GO:0003682">
    <property type="term" value="F:chromatin binding"/>
    <property type="evidence" value="ECO:0007669"/>
    <property type="project" value="TreeGrafter"/>
</dbReference>
<evidence type="ECO:0000259" key="12">
    <source>
        <dbReference type="PROSITE" id="PS50014"/>
    </source>
</evidence>
<dbReference type="GO" id="GO:0045815">
    <property type="term" value="P:transcription initiation-coupled chromatin remodeling"/>
    <property type="evidence" value="ECO:0007669"/>
    <property type="project" value="TreeGrafter"/>
</dbReference>
<dbReference type="Gene3D" id="1.20.920.10">
    <property type="entry name" value="Bromodomain-like"/>
    <property type="match status" value="1"/>
</dbReference>
<dbReference type="EMBL" id="JBCAWK010000013">
    <property type="protein sequence ID" value="KAK8844545.1"/>
    <property type="molecule type" value="Genomic_DNA"/>
</dbReference>
<evidence type="ECO:0000256" key="8">
    <source>
        <dbReference type="ARBA" id="ARBA00023117"/>
    </source>
</evidence>
<dbReference type="InterPro" id="IPR003960">
    <property type="entry name" value="ATPase_AAA_CS"/>
</dbReference>
<dbReference type="Pfam" id="PF00004">
    <property type="entry name" value="AAA"/>
    <property type="match status" value="2"/>
</dbReference>
<feature type="region of interest" description="Disordered" evidence="11">
    <location>
        <begin position="568"/>
        <end position="621"/>
    </location>
</feature>
<feature type="compositionally biased region" description="Low complexity" evidence="11">
    <location>
        <begin position="80"/>
        <end position="92"/>
    </location>
</feature>
<keyword evidence="7" id="KW-0067">ATP-binding</keyword>
<comment type="caution">
    <text evidence="13">The sequence shown here is derived from an EMBL/GenBank/DDBJ whole genome shotgun (WGS) entry which is preliminary data.</text>
</comment>
<comment type="subcellular location">
    <subcellularLocation>
        <location evidence="2">Chromosome</location>
    </subcellularLocation>
    <subcellularLocation>
        <location evidence="1">Nucleus</location>
    </subcellularLocation>
</comment>
<dbReference type="FunFam" id="1.10.8.60:FF:000016">
    <property type="entry name" value="ATPase family AAA domain-containing protein 2B"/>
    <property type="match status" value="1"/>
</dbReference>
<sequence length="1578" mass="172478">MSPSSSNSGVPPTQSHFQFYPSSGPYYPYPNQNAVNQQVTQPQTHYLASTYGYPLPQSHVDQGSTPNYPLADSTVAGNSFQAGQQQPFYQQGLPPPSDPSQQYPYTQPQYAYHSTPKQSPEYLTPSSHQGHPQSSHLSPYQHVQPQLQTSPGSSGSPLLPVQFLDFNHPEPRSSTGAIDPSLVWQSSNIPATRSHPIPPPTGAASSPSKPPIIKFRIKAPVVDSDSASAGQANMVRPTRQSETLVVKEEMITTSGRPQRGASQRAQVQLMEYAHQDEEDDYEDADGEDAEGEDDDAADGDFGAPASTSHTRSGRTHKPPARLADDFENTLMPTSPPSPPPQKRSTRSGRKNYVDPDDDQEEEEDFRPPARNPFPSRATRNSLGSASGRAAPAAGPSYTNGKAKSAVQRGRGRQTSKSRHSSADAEEFEPTEDESQSDRVSSDPLGNYEEDEEEHDDLESMTSGSPRKSRKSSTRSQVRSMPTRRATRSSAKRANDSEDEEYGGSAAAKRNLRTRTSRPNYQLPTLEDLSKEITMADAIAAVSRPNGRATGARGMGVRFGTRAGQSALPWSLKGNDLPQAMGDPDSSDSDDFATPLKSGAAGPSIPSTAPIGRTGMGGPSDVPNFGRINPKSSMADADPLGVDMNVTFDNVGGLDDHINQLKEMVALPLLYPELFQQFGITPPRGVLFHGPPGTGKTLLARALAASCSTGNTKISFFMRKGADVLSKWVGEAERQLRMLFEEARASQPSIIFFDEIDGLAPVRSSKQDQIHASLVSTLLALMDGMDGRGQVIVIGATNRPDAVDSALRRPGRFDREFYFPLPNRAARKKIIGINTEKWEPKLSDDFLDKLALLTKGYGGADLRALCTEAALNAIQRRYPQVYKTTDRLQLETGSIHVQAKDFMMSIKKIVPSSARSTSSAAIQLPSHLVPLLSAPLERLKSAIDHVLPPKKHVTALEEAEYEDEDGDSFEKHMMLQSLDKLRTFRPRILVHGQPGLGQAFLGPAVLHHLEGFHVQNFDLGALMGDSTRSVEATIVQLFVEAKRHQPSVIFVPSLSQWAETISPTALSIMRTLLDGIPPSDPILLLGMADGPLEELPLDVRKWFGFAPENKIGLTLPTFSERTTYFADLIEAISRPPTEFPDGVPRRKRVLEILPLAAPLPPRQPTEAELAREEEKDQAARNMMVVSFTNLVQEFMKRYRKVVLGVKDDAMLVSSYLADKAANAVALPEASGHVEVTQEETVPHLNGEATMDVDQTAETGDPLVVNGLPPPPAITIQPAIPAPPPISAPAPAWQAHPIDLDTIQRKLVKHKYYTPNDFLADISKIEENAEKIQDPDRQAKIVEMAANARIHVSGFDPKWTPEFERYAVRMRQRKADRQRRKEAASVNGNVGEGELTETEAIDARTDVAAESSTGVEGVNGLKRTREDEGGEGNSQGREKRSRENGTGTEATITTPSTSTHNALPITPARALIELVTPSITHTEALVGGSQPQPLASIPSIDHPPFVLPQESIDLLRADLGSQTEGLTIDQLEQLRASLFDMLWRGRGQWDRRELVKNLQERLSGYVREVEKWRETELQVA</sequence>
<dbReference type="SUPFAM" id="SSF47370">
    <property type="entry name" value="Bromodomain"/>
    <property type="match status" value="1"/>
</dbReference>
<keyword evidence="6" id="KW-0378">Hydrolase</keyword>
<dbReference type="PANTHER" id="PTHR23069">
    <property type="entry name" value="AAA DOMAIN-CONTAINING"/>
    <property type="match status" value="1"/>
</dbReference>
<comment type="similarity">
    <text evidence="3">Belongs to the AAA ATPase family.</text>
</comment>
<dbReference type="PROSITE" id="PS50014">
    <property type="entry name" value="BROMODOMAIN_2"/>
    <property type="match status" value="1"/>
</dbReference>
<evidence type="ECO:0000256" key="2">
    <source>
        <dbReference type="ARBA" id="ARBA00004286"/>
    </source>
</evidence>
<dbReference type="RefSeq" id="XP_066799769.1">
    <property type="nucleotide sequence ID" value="XM_066949475.1"/>
</dbReference>
<evidence type="ECO:0000256" key="1">
    <source>
        <dbReference type="ARBA" id="ARBA00004123"/>
    </source>
</evidence>
<dbReference type="GO" id="GO:0006337">
    <property type="term" value="P:nucleosome disassembly"/>
    <property type="evidence" value="ECO:0007669"/>
    <property type="project" value="TreeGrafter"/>
</dbReference>
<evidence type="ECO:0000313" key="14">
    <source>
        <dbReference type="Proteomes" id="UP001388673"/>
    </source>
</evidence>
<dbReference type="PANTHER" id="PTHR23069:SF0">
    <property type="entry name" value="TAT-BINDING HOMOLOG 7"/>
    <property type="match status" value="1"/>
</dbReference>
<feature type="compositionally biased region" description="Basic and acidic residues" evidence="11">
    <location>
        <begin position="1371"/>
        <end position="1381"/>
    </location>
</feature>
<dbReference type="InterPro" id="IPR003593">
    <property type="entry name" value="AAA+_ATPase"/>
</dbReference>
<dbReference type="InterPro" id="IPR045199">
    <property type="entry name" value="ATAD2-like"/>
</dbReference>
<protein>
    <recommendedName>
        <fullName evidence="12">Bromo domain-containing protein</fullName>
    </recommendedName>
</protein>
<dbReference type="InterPro" id="IPR003959">
    <property type="entry name" value="ATPase_AAA_core"/>
</dbReference>
<feature type="compositionally biased region" description="Acidic residues" evidence="11">
    <location>
        <begin position="354"/>
        <end position="364"/>
    </location>
</feature>
<feature type="compositionally biased region" description="Low complexity" evidence="11">
    <location>
        <begin position="383"/>
        <end position="396"/>
    </location>
</feature>
<feature type="compositionally biased region" description="Basic residues" evidence="11">
    <location>
        <begin position="409"/>
        <end position="419"/>
    </location>
</feature>
<evidence type="ECO:0000256" key="5">
    <source>
        <dbReference type="ARBA" id="ARBA00022741"/>
    </source>
</evidence>
<dbReference type="GO" id="GO:0140674">
    <property type="term" value="F:ATP-dependent histone chaperone activity"/>
    <property type="evidence" value="ECO:0007669"/>
    <property type="project" value="UniProtKB-ARBA"/>
</dbReference>
<evidence type="ECO:0000256" key="10">
    <source>
        <dbReference type="PROSITE-ProRule" id="PRU00035"/>
    </source>
</evidence>
<evidence type="ECO:0000256" key="4">
    <source>
        <dbReference type="ARBA" id="ARBA00022454"/>
    </source>
</evidence>
<feature type="compositionally biased region" description="Low complexity" evidence="11">
    <location>
        <begin position="1442"/>
        <end position="1460"/>
    </location>
</feature>
<dbReference type="GO" id="GO:0006334">
    <property type="term" value="P:nucleosome assembly"/>
    <property type="evidence" value="ECO:0007669"/>
    <property type="project" value="TreeGrafter"/>
</dbReference>
<dbReference type="InterPro" id="IPR036427">
    <property type="entry name" value="Bromodomain-like_sf"/>
</dbReference>
<feature type="compositionally biased region" description="Low complexity" evidence="11">
    <location>
        <begin position="125"/>
        <end position="162"/>
    </location>
</feature>
<feature type="compositionally biased region" description="Polar residues" evidence="11">
    <location>
        <begin position="31"/>
        <end position="47"/>
    </location>
</feature>
<evidence type="ECO:0000256" key="3">
    <source>
        <dbReference type="ARBA" id="ARBA00006914"/>
    </source>
</evidence>
<dbReference type="Pfam" id="PF17862">
    <property type="entry name" value="AAA_lid_3"/>
    <property type="match status" value="1"/>
</dbReference>
<proteinExistence type="inferred from homology"/>
<dbReference type="GeneID" id="92183650"/>
<dbReference type="SUPFAM" id="SSF52540">
    <property type="entry name" value="P-loop containing nucleoside triphosphate hydrolases"/>
    <property type="match status" value="2"/>
</dbReference>
<name>A0AAW0YH11_9TREE</name>
<dbReference type="FunFam" id="3.40.50.300:FF:001218">
    <property type="entry name" value="AAA family ATPase, putative"/>
    <property type="match status" value="1"/>
</dbReference>
<dbReference type="GO" id="GO:0000785">
    <property type="term" value="C:chromatin"/>
    <property type="evidence" value="ECO:0007669"/>
    <property type="project" value="UniProtKB-ARBA"/>
</dbReference>
<keyword evidence="8 10" id="KW-0103">Bromodomain</keyword>
<accession>A0AAW0YH11</accession>
<dbReference type="KEGG" id="kne:92183650"/>
<dbReference type="GO" id="GO:0016887">
    <property type="term" value="F:ATP hydrolysis activity"/>
    <property type="evidence" value="ECO:0007669"/>
    <property type="project" value="InterPro"/>
</dbReference>
<dbReference type="Gene3D" id="1.10.8.60">
    <property type="match status" value="1"/>
</dbReference>
<evidence type="ECO:0000313" key="13">
    <source>
        <dbReference type="EMBL" id="KAK8844545.1"/>
    </source>
</evidence>
<feature type="region of interest" description="Disordered" evidence="11">
    <location>
        <begin position="224"/>
        <end position="523"/>
    </location>
</feature>
<keyword evidence="14" id="KW-1185">Reference proteome</keyword>
<keyword evidence="9" id="KW-0539">Nucleus</keyword>
<keyword evidence="5" id="KW-0547">Nucleotide-binding</keyword>
<gene>
    <name evidence="13" type="ORF">IAR55_006392</name>
</gene>
<feature type="region of interest" description="Disordered" evidence="11">
    <location>
        <begin position="1371"/>
        <end position="1460"/>
    </location>
</feature>
<dbReference type="FunFam" id="3.40.50.300:FF:000061">
    <property type="entry name" value="ATPase family, AAA domain-containing 2"/>
    <property type="match status" value="1"/>
</dbReference>
<dbReference type="Pfam" id="PF00439">
    <property type="entry name" value="Bromodomain"/>
    <property type="match status" value="1"/>
</dbReference>
<feature type="compositionally biased region" description="Polar residues" evidence="11">
    <location>
        <begin position="1"/>
        <end position="17"/>
    </location>
</feature>